<feature type="region of interest" description="Disordered" evidence="1">
    <location>
        <begin position="1801"/>
        <end position="1853"/>
    </location>
</feature>
<dbReference type="InterPro" id="IPR007110">
    <property type="entry name" value="Ig-like_dom"/>
</dbReference>
<evidence type="ECO:0000259" key="4">
    <source>
        <dbReference type="PROSITE" id="PS50835"/>
    </source>
</evidence>
<dbReference type="PROSITE" id="PS50835">
    <property type="entry name" value="IG_LIKE"/>
    <property type="match status" value="2"/>
</dbReference>
<dbReference type="PANTHER" id="PTHR45813:SF8">
    <property type="entry name" value="IG-LIKE DOMAIN-CONTAINING PROTEIN"/>
    <property type="match status" value="1"/>
</dbReference>
<proteinExistence type="predicted"/>
<keyword evidence="5" id="KW-1185">Reference proteome</keyword>
<dbReference type="RefSeq" id="XP_058986205.1">
    <property type="nucleotide sequence ID" value="XM_059130222.1"/>
</dbReference>
<feature type="compositionally biased region" description="Low complexity" evidence="1">
    <location>
        <begin position="922"/>
        <end position="939"/>
    </location>
</feature>
<gene>
    <name evidence="6" type="primary">LOC101892624</name>
</gene>
<dbReference type="InterPro" id="IPR051587">
    <property type="entry name" value="Adhesion_GPCR"/>
</dbReference>
<feature type="region of interest" description="Disordered" evidence="1">
    <location>
        <begin position="482"/>
        <end position="506"/>
    </location>
</feature>
<protein>
    <submittedName>
        <fullName evidence="6">Uncharacterized protein LOC101892624</fullName>
    </submittedName>
</protein>
<feature type="domain" description="G-protein coupled receptors family 2 profile 1" evidence="3">
    <location>
        <begin position="292"/>
        <end position="350"/>
    </location>
</feature>
<dbReference type="PANTHER" id="PTHR45813">
    <property type="entry name" value="IG-LIKE DOMAIN-CONTAINING PROTEIN"/>
    <property type="match status" value="1"/>
</dbReference>
<keyword evidence="2" id="KW-1133">Transmembrane helix</keyword>
<dbReference type="SUPFAM" id="SSF48726">
    <property type="entry name" value="Immunoglobulin"/>
    <property type="match status" value="2"/>
</dbReference>
<feature type="transmembrane region" description="Helical" evidence="2">
    <location>
        <begin position="821"/>
        <end position="841"/>
    </location>
</feature>
<feature type="transmembrane region" description="Helical" evidence="2">
    <location>
        <begin position="1311"/>
        <end position="1332"/>
    </location>
</feature>
<feature type="region of interest" description="Disordered" evidence="1">
    <location>
        <begin position="1605"/>
        <end position="1628"/>
    </location>
</feature>
<feature type="domain" description="Ig-like" evidence="4">
    <location>
        <begin position="188"/>
        <end position="282"/>
    </location>
</feature>
<feature type="compositionally biased region" description="Low complexity" evidence="1">
    <location>
        <begin position="886"/>
        <end position="913"/>
    </location>
</feature>
<dbReference type="InterPro" id="IPR001879">
    <property type="entry name" value="GPCR_2_extracellular_dom"/>
</dbReference>
<dbReference type="Gene3D" id="4.10.1240.10">
    <property type="entry name" value="GPCR, family 2, extracellular hormone receptor domain"/>
    <property type="match status" value="1"/>
</dbReference>
<feature type="domain" description="Ig-like" evidence="4">
    <location>
        <begin position="82"/>
        <end position="169"/>
    </location>
</feature>
<dbReference type="InterPro" id="IPR013783">
    <property type="entry name" value="Ig-like_fold"/>
</dbReference>
<dbReference type="Proteomes" id="UP001652621">
    <property type="component" value="Unplaced"/>
</dbReference>
<evidence type="ECO:0000256" key="1">
    <source>
        <dbReference type="SAM" id="MobiDB-lite"/>
    </source>
</evidence>
<feature type="transmembrane region" description="Helical" evidence="2">
    <location>
        <begin position="853"/>
        <end position="871"/>
    </location>
</feature>
<sequence>MVKNLCNQMQKLSRVLRNFNITKISDLELISNSTDRLDITFHFFGVKGDSNRIREAITRMVERGRIGNITLVSNYHLFDENPPLNLLDLSVNQKQIIREDSQFILSCTAQGSARMQFRWYKDGVVVNATKATREIWTTVLPPESKDVFTAILGISKATRLDEGIYTCKVIDWGVEQCRSLHVHIKSPPRLRVDPASVTLHKGDSLRVRCLSPGNDDIKRYAQLGYSWSRNGQLFQSDPKTVMWEDLYPDGSILKINNIQKSAEYTCVVSNTVKPVSKSVYITVIDRSAVHVCHAESAYGVHWPTSAPGGVPVISDCPRGFEGFSKRTCEKRDAGNTTWLTPDFSNCIRDHLLRIYNEFRALTSGFQQTNTSDLLKASLDYTLRRYKHFLPGEAGFLIDMLHELDNYLQLKGSQLEREMAAEIILHILDKVMQNPQSLNSQQQIKKLQLLTQSAALNRETIAASQLATSTSTGGISQAAAAAATSSGSSTSNKGSLSSSSSISVSSSSSSSSILTLTQPSRIDAIEDVDVLKANPGVAGIGHLGVAGGNNRQTLLKTDISQSVANGATAGAMDATAGGVAGGVLTVDEDSLSLDRLNSLRIYMTSIKTLPFNLRIYGDNLFSDQLYMDIGLSNRLLNIMANNTIFASVISYKNLKSFLPKTYYTRGSDPKESDYILASRIIQTWLFQSNRSNDNLREPLDLPFEHGHVEIMFQHEPAPKDGDWMAVCGHDYKASFESSWRSDLCITKNLRENITHCICPVSGTYVVMLTKRNNHLHHLATPPRPMFVIISCVCCLLQSCSAFIILLPIWFNRQCAITFLKMQFCVSTSSIMVIFLLGFLKMLPVNWQPVISSSLASLLLLGISTLIAIALVIHSELVPKKVMHHHQQQQQQQHQLNKKSATNSATTTKAGNTGNIMTTVASGSPPHKTPSATTKATTTALKKTKHSKMDQEKATTPLSASSTSATSDSLASSNNISITQISGTTTTPVHNARKDSDTSRNDGNSQHTLLRRSASALLKPPARFSKTMSRSSSSRSGGGGGAGKQTTMAASGVRGAIGISWLLPLLFAITSPLICTINGKWPQNWWLEIMSHSMTSSGGVAAGVTMSTTAAAAAAAAYGTTTATSSFATTTTITDGFTQLRSHLTPTTLGSEPPPPLLSNGDSVLEFNATTTMQSADMGATSYTSPATLWSPTFSSSQSSSSAADSMLSSSSSTAGMIGPSLSFILFLCVDILFILLFFALFAILIKKLLWLWHKNRRGPNNAMHQLDKFNTAMRQRIGLLYRTGCLLLIKLCTDALFIVYSNTTTITLETWWCYPFGISCILMGFTILCCFVIKPESPLRHDKGALGRYSSSDNLKKKLSSSKTSLDDNYCTGTINTPISFYTNHEKESELSSSAPPLMHKTPPSPARRHQLELSAVAASAAGAASCQMPGLTIISTAPRCQMLPLLAATAASQQEHHHVASVETFIGPTQPPPPTSMGTITLNNGNPMASACSTLERKSAGKHMTTCLQQQFQHQHHPHPGNSQSSSTSATLTSITSPRAMRCCNILGGNVNVAGERLSNSSTTGGNCVQQPQHHIAVMPQVVSGSSMGYYDAYGTAATSALNMPPPPSASMTGSLSRRSHLSATHAQQASSGDYIGAEHLDILQNVAGDTIIGIRSSGNPLNMCPTATSYHHQAGHHNTQMLPSGATIVSISGLANKVQATSQSQPPLPPPLSSSSSIVAMAMPSALQSCNSYTMPTGPQPTTATTAATMVTTTSVTTQTPKTQKRVTIMEPTTHTFDPLLPTMVAVMQGTTNATTATAVASTNSGQHQQQPQQQSGQQSNSGIPKINTNNSGNVNSEEGNKANSAGGGVGEVEDTSAMLDRISHDLNYLLNGAEDDDQIPPPPKPPTSSIPNETSANAEVIFSKKDML</sequence>
<dbReference type="InterPro" id="IPR003599">
    <property type="entry name" value="Ig_sub"/>
</dbReference>
<dbReference type="InterPro" id="IPR036179">
    <property type="entry name" value="Ig-like_dom_sf"/>
</dbReference>
<reference evidence="6" key="1">
    <citation type="submission" date="2025-08" db="UniProtKB">
        <authorList>
            <consortium name="RefSeq"/>
        </authorList>
    </citation>
    <scope>IDENTIFICATION</scope>
    <source>
        <strain evidence="6">Aabys</strain>
        <tissue evidence="6">Whole body</tissue>
    </source>
</reference>
<feature type="compositionally biased region" description="Low complexity" evidence="1">
    <location>
        <begin position="952"/>
        <end position="985"/>
    </location>
</feature>
<feature type="region of interest" description="Disordered" evidence="1">
    <location>
        <begin position="881"/>
        <end position="1045"/>
    </location>
</feature>
<dbReference type="InterPro" id="IPR036445">
    <property type="entry name" value="GPCR_2_extracell_dom_sf"/>
</dbReference>
<evidence type="ECO:0000259" key="3">
    <source>
        <dbReference type="PROSITE" id="PS50227"/>
    </source>
</evidence>
<feature type="transmembrane region" description="Helical" evidence="2">
    <location>
        <begin position="1220"/>
        <end position="1244"/>
    </location>
</feature>
<organism evidence="5 6">
    <name type="scientific">Musca domestica</name>
    <name type="common">House fly</name>
    <dbReference type="NCBI Taxonomy" id="7370"/>
    <lineage>
        <taxon>Eukaryota</taxon>
        <taxon>Metazoa</taxon>
        <taxon>Ecdysozoa</taxon>
        <taxon>Arthropoda</taxon>
        <taxon>Hexapoda</taxon>
        <taxon>Insecta</taxon>
        <taxon>Pterygota</taxon>
        <taxon>Neoptera</taxon>
        <taxon>Endopterygota</taxon>
        <taxon>Diptera</taxon>
        <taxon>Brachycera</taxon>
        <taxon>Muscomorpha</taxon>
        <taxon>Muscoidea</taxon>
        <taxon>Muscidae</taxon>
        <taxon>Musca</taxon>
    </lineage>
</organism>
<keyword evidence="2" id="KW-0472">Membrane</keyword>
<feature type="compositionally biased region" description="Low complexity" evidence="1">
    <location>
        <begin position="1801"/>
        <end position="1839"/>
    </location>
</feature>
<evidence type="ECO:0000313" key="5">
    <source>
        <dbReference type="Proteomes" id="UP001652621"/>
    </source>
</evidence>
<feature type="compositionally biased region" description="Polar residues" evidence="1">
    <location>
        <begin position="1610"/>
        <end position="1628"/>
    </location>
</feature>
<feature type="transmembrane region" description="Helical" evidence="2">
    <location>
        <begin position="784"/>
        <end position="809"/>
    </location>
</feature>
<dbReference type="CDD" id="cd00096">
    <property type="entry name" value="Ig"/>
    <property type="match status" value="1"/>
</dbReference>
<feature type="region of interest" description="Disordered" evidence="1">
    <location>
        <begin position="1872"/>
        <end position="1910"/>
    </location>
</feature>
<keyword evidence="2" id="KW-0812">Transmembrane</keyword>
<feature type="region of interest" description="Disordered" evidence="1">
    <location>
        <begin position="1509"/>
        <end position="1534"/>
    </location>
</feature>
<feature type="compositionally biased region" description="Low complexity" evidence="1">
    <location>
        <begin position="1523"/>
        <end position="1534"/>
    </location>
</feature>
<dbReference type="Gene3D" id="2.60.40.10">
    <property type="entry name" value="Immunoglobulins"/>
    <property type="match status" value="2"/>
</dbReference>
<feature type="compositionally biased region" description="Pro residues" evidence="1">
    <location>
        <begin position="1881"/>
        <end position="1890"/>
    </location>
</feature>
<dbReference type="GeneID" id="101892624"/>
<dbReference type="Pfam" id="PF13895">
    <property type="entry name" value="Ig_2"/>
    <property type="match status" value="2"/>
</dbReference>
<name>A0ABM3VK63_MUSDO</name>
<accession>A0ABM3VK63</accession>
<dbReference type="PROSITE" id="PS50227">
    <property type="entry name" value="G_PROTEIN_RECEP_F2_3"/>
    <property type="match status" value="1"/>
</dbReference>
<evidence type="ECO:0000313" key="6">
    <source>
        <dbReference type="RefSeq" id="XP_058986205.1"/>
    </source>
</evidence>
<feature type="transmembrane region" description="Helical" evidence="2">
    <location>
        <begin position="1278"/>
        <end position="1299"/>
    </location>
</feature>
<evidence type="ECO:0000256" key="2">
    <source>
        <dbReference type="SAM" id="Phobius"/>
    </source>
</evidence>
<dbReference type="SMART" id="SM00409">
    <property type="entry name" value="IG"/>
    <property type="match status" value="2"/>
</dbReference>
<feature type="transmembrane region" description="Helical" evidence="2">
    <location>
        <begin position="1051"/>
        <end position="1072"/>
    </location>
</feature>